<dbReference type="RefSeq" id="WP_380139403.1">
    <property type="nucleotide sequence ID" value="NZ_JBHLUI010000011.1"/>
</dbReference>
<evidence type="ECO:0000313" key="2">
    <source>
        <dbReference type="EMBL" id="MFB9378740.1"/>
    </source>
</evidence>
<accession>A0ABV5LXB6</accession>
<organism evidence="2 3">
    <name type="scientific">Kineococcus gynurae</name>
    <dbReference type="NCBI Taxonomy" id="452979"/>
    <lineage>
        <taxon>Bacteria</taxon>
        <taxon>Bacillati</taxon>
        <taxon>Actinomycetota</taxon>
        <taxon>Actinomycetes</taxon>
        <taxon>Kineosporiales</taxon>
        <taxon>Kineosporiaceae</taxon>
        <taxon>Kineococcus</taxon>
    </lineage>
</organism>
<keyword evidence="1" id="KW-0812">Transmembrane</keyword>
<dbReference type="EMBL" id="JBHMDM010000009">
    <property type="protein sequence ID" value="MFB9378740.1"/>
    <property type="molecule type" value="Genomic_DNA"/>
</dbReference>
<evidence type="ECO:0008006" key="4">
    <source>
        <dbReference type="Google" id="ProtNLM"/>
    </source>
</evidence>
<feature type="transmembrane region" description="Helical" evidence="1">
    <location>
        <begin position="21"/>
        <end position="46"/>
    </location>
</feature>
<evidence type="ECO:0000256" key="1">
    <source>
        <dbReference type="SAM" id="Phobius"/>
    </source>
</evidence>
<sequence>MLSSITPLGERGRASRWSVTAGAYLVGSLAGGTVLGALLGLLGALLPAGATAGSVLLGLVVVAAGLSLAVETGRLPQPPTWRRQVDEHWLRRYRGWVYGVGYGAQLGVGVVTIVTSPVLYLALLLMLATRDVAAATALGAGFGLVRALPVLMLRRVDRPERLTRLHRQLQRRAGTARTVTAATCAGTAAMGALVLGTVLV</sequence>
<name>A0ABV5LXB6_9ACTN</name>
<dbReference type="Proteomes" id="UP001589748">
    <property type="component" value="Unassembled WGS sequence"/>
</dbReference>
<keyword evidence="1" id="KW-0472">Membrane</keyword>
<feature type="transmembrane region" description="Helical" evidence="1">
    <location>
        <begin position="52"/>
        <end position="75"/>
    </location>
</feature>
<feature type="transmembrane region" description="Helical" evidence="1">
    <location>
        <begin position="96"/>
        <end position="126"/>
    </location>
</feature>
<keyword evidence="1" id="KW-1133">Transmembrane helix</keyword>
<proteinExistence type="predicted"/>
<comment type="caution">
    <text evidence="2">The sequence shown here is derived from an EMBL/GenBank/DDBJ whole genome shotgun (WGS) entry which is preliminary data.</text>
</comment>
<dbReference type="SUPFAM" id="SSF103473">
    <property type="entry name" value="MFS general substrate transporter"/>
    <property type="match status" value="1"/>
</dbReference>
<gene>
    <name evidence="2" type="ORF">ACFFVI_17395</name>
</gene>
<reference evidence="2 3" key="1">
    <citation type="submission" date="2024-09" db="EMBL/GenBank/DDBJ databases">
        <authorList>
            <person name="Sun Q."/>
            <person name="Mori K."/>
        </authorList>
    </citation>
    <scope>NUCLEOTIDE SEQUENCE [LARGE SCALE GENOMIC DNA]</scope>
    <source>
        <strain evidence="2 3">TISTR 1856</strain>
    </source>
</reference>
<dbReference type="InterPro" id="IPR036259">
    <property type="entry name" value="MFS_trans_sf"/>
</dbReference>
<feature type="transmembrane region" description="Helical" evidence="1">
    <location>
        <begin position="132"/>
        <end position="153"/>
    </location>
</feature>
<feature type="transmembrane region" description="Helical" evidence="1">
    <location>
        <begin position="174"/>
        <end position="199"/>
    </location>
</feature>
<evidence type="ECO:0000313" key="3">
    <source>
        <dbReference type="Proteomes" id="UP001589748"/>
    </source>
</evidence>
<keyword evidence="3" id="KW-1185">Reference proteome</keyword>
<protein>
    <recommendedName>
        <fullName evidence="4">Urease accessory protein UreH-like transmembrane domain-containing protein</fullName>
    </recommendedName>
</protein>